<dbReference type="InterPro" id="IPR008271">
    <property type="entry name" value="Ser/Thr_kinase_AS"/>
</dbReference>
<evidence type="ECO:0000256" key="3">
    <source>
        <dbReference type="ARBA" id="ARBA00022527"/>
    </source>
</evidence>
<evidence type="ECO:0000259" key="13">
    <source>
        <dbReference type="PROSITE" id="PS51285"/>
    </source>
</evidence>
<dbReference type="PANTHER" id="PTHR24356:SF414">
    <property type="entry name" value="NON-SPECIFIC SERINE_THREONINE PROTEIN KINASE"/>
    <property type="match status" value="1"/>
</dbReference>
<dbReference type="GeneTree" id="ENSGT00940000168954"/>
<dbReference type="InterPro" id="IPR036034">
    <property type="entry name" value="PDZ_sf"/>
</dbReference>
<dbReference type="Ensembl" id="ENSCSAVT00000000973.1">
    <property type="protein sequence ID" value="ENSCSAVP00000000963.1"/>
    <property type="gene ID" value="ENSCSAVG00000000539.1"/>
</dbReference>
<evidence type="ECO:0000259" key="12">
    <source>
        <dbReference type="PROSITE" id="PS50106"/>
    </source>
</evidence>
<dbReference type="PROSITE" id="PS51285">
    <property type="entry name" value="AGC_KINASE_CTER"/>
    <property type="match status" value="1"/>
</dbReference>
<keyword evidence="15" id="KW-1185">Reference proteome</keyword>
<evidence type="ECO:0000313" key="14">
    <source>
        <dbReference type="Ensembl" id="ENSCSAVP00000000963.1"/>
    </source>
</evidence>
<accession>H2Y6L5</accession>
<dbReference type="Gene3D" id="3.30.200.20">
    <property type="entry name" value="Phosphorylase Kinase, domain 1"/>
    <property type="match status" value="1"/>
</dbReference>
<dbReference type="Gene3D" id="1.10.510.10">
    <property type="entry name" value="Transferase(Phosphotransferase) domain 1"/>
    <property type="match status" value="1"/>
</dbReference>
<dbReference type="Proteomes" id="UP000007875">
    <property type="component" value="Unassembled WGS sequence"/>
</dbReference>
<dbReference type="InterPro" id="IPR000719">
    <property type="entry name" value="Prot_kinase_dom"/>
</dbReference>
<dbReference type="Pfam" id="PF00069">
    <property type="entry name" value="Pkinase"/>
    <property type="match status" value="1"/>
</dbReference>
<evidence type="ECO:0000256" key="4">
    <source>
        <dbReference type="ARBA" id="ARBA00022679"/>
    </source>
</evidence>
<evidence type="ECO:0000256" key="5">
    <source>
        <dbReference type="ARBA" id="ARBA00022741"/>
    </source>
</evidence>
<dbReference type="InterPro" id="IPR041489">
    <property type="entry name" value="PDZ_6"/>
</dbReference>
<dbReference type="Gene3D" id="2.30.42.10">
    <property type="match status" value="1"/>
</dbReference>
<keyword evidence="5" id="KW-0547">Nucleotide-binding</keyword>
<keyword evidence="3" id="KW-0723">Serine/threonine-protein kinase</keyword>
<keyword evidence="6" id="KW-0418">Kinase</keyword>
<feature type="domain" description="Protein kinase" evidence="11">
    <location>
        <begin position="11"/>
        <end position="283"/>
    </location>
</feature>
<dbReference type="CDD" id="cd06705">
    <property type="entry name" value="PDZ_MAST"/>
    <property type="match status" value="1"/>
</dbReference>
<dbReference type="PROSITE" id="PS50106">
    <property type="entry name" value="PDZ"/>
    <property type="match status" value="1"/>
</dbReference>
<dbReference type="InterPro" id="IPR011009">
    <property type="entry name" value="Kinase-like_dom_sf"/>
</dbReference>
<feature type="domain" description="AGC-kinase C-terminal" evidence="13">
    <location>
        <begin position="284"/>
        <end position="354"/>
    </location>
</feature>
<dbReference type="PROSITE" id="PS50011">
    <property type="entry name" value="PROTEIN_KINASE_DOM"/>
    <property type="match status" value="1"/>
</dbReference>
<sequence length="624" mass="70031">RPQQQVSEEDFIVKKLISNGAYGAVYLVRHKDTSQRFALKKINKHNLALRNEVQQVFAERDILTFVENPFVVTMYCSFQTKHHLCMVMEYVEGGDVASLIKNICVLPDEVAQMYFAETVLALEYLHNYGVVHRDLKPDNLLITSMGHIKLTDFGLSKVGLMSRTTNMYESHLDPQQLFNDRQVYGTPEYIAPEVILHLGYGTPVDWWSAGICLYEFLVGCVPFFGQTPDDLFMQAINDDIVWPEGEDSLSDEAINLISCLLDRDALSRLGSRGAFEVKNHPYFTTMDWNNLLRQKAQFVPQIDDEEDTSYFDTRKDRYTHDNDLLDTSQCDDTEQFLQLANFSSSTKRFSQETKEVEKSESTSETNPVQSLDTVDAESCVSLDNLGQSDTHITSHRRQSSDSSITSGNGHTSPPLSRATSSSEDRILPASSSSLSSHRKQVTPGPPTPHYHPPPPPIPTYLMIPNIDDSLPPSPLASPRSIYPPHPSILSNPSSRDSSPGRSFSPVPGSPRPPIVIPRTSRGFGFKIQAIPVFRNNGNTFDVHHIVTQVDEQGAAYEAGLRVGDLLTHVNNEVVQGMVHTSVLQLMYRSNKQISIQAVPLESTSIKVGRRPSKNRSKPIRRRKR</sequence>
<comment type="similarity">
    <text evidence="1">Belongs to the protein kinase superfamily. AGC Ser/Thr protein kinase family.</text>
</comment>
<keyword evidence="7" id="KW-0067">ATP-binding</keyword>
<evidence type="ECO:0000256" key="10">
    <source>
        <dbReference type="SAM" id="MobiDB-lite"/>
    </source>
</evidence>
<reference evidence="15" key="1">
    <citation type="submission" date="2003-08" db="EMBL/GenBank/DDBJ databases">
        <authorList>
            <person name="Birren B."/>
            <person name="Nusbaum C."/>
            <person name="Abebe A."/>
            <person name="Abouelleil A."/>
            <person name="Adekoya E."/>
            <person name="Ait-zahra M."/>
            <person name="Allen N."/>
            <person name="Allen T."/>
            <person name="An P."/>
            <person name="Anderson M."/>
            <person name="Anderson S."/>
            <person name="Arachchi H."/>
            <person name="Armbruster J."/>
            <person name="Bachantsang P."/>
            <person name="Baldwin J."/>
            <person name="Barry A."/>
            <person name="Bayul T."/>
            <person name="Blitshsteyn B."/>
            <person name="Bloom T."/>
            <person name="Blye J."/>
            <person name="Boguslavskiy L."/>
            <person name="Borowsky M."/>
            <person name="Boukhgalter B."/>
            <person name="Brunache A."/>
            <person name="Butler J."/>
            <person name="Calixte N."/>
            <person name="Calvo S."/>
            <person name="Camarata J."/>
            <person name="Campo K."/>
            <person name="Chang J."/>
            <person name="Cheshatsang Y."/>
            <person name="Citroen M."/>
            <person name="Collymore A."/>
            <person name="Considine T."/>
            <person name="Cook A."/>
            <person name="Cooke P."/>
            <person name="Corum B."/>
            <person name="Cuomo C."/>
            <person name="David R."/>
            <person name="Dawoe T."/>
            <person name="Degray S."/>
            <person name="Dodge S."/>
            <person name="Dooley K."/>
            <person name="Dorje P."/>
            <person name="Dorjee K."/>
            <person name="Dorris L."/>
            <person name="Duffey N."/>
            <person name="Dupes A."/>
            <person name="Elkins T."/>
            <person name="Engels R."/>
            <person name="Erickson J."/>
            <person name="Farina A."/>
            <person name="Faro S."/>
            <person name="Ferreira P."/>
            <person name="Fischer H."/>
            <person name="Fitzgerald M."/>
            <person name="Foley K."/>
            <person name="Gage D."/>
            <person name="Galagan J."/>
            <person name="Gearin G."/>
            <person name="Gnerre S."/>
            <person name="Gnirke A."/>
            <person name="Goyette A."/>
            <person name="Graham J."/>
            <person name="Grandbois E."/>
            <person name="Gyaltsen K."/>
            <person name="Hafez N."/>
            <person name="Hagopian D."/>
            <person name="Hagos B."/>
            <person name="Hall J."/>
            <person name="Hatcher B."/>
            <person name="Heller A."/>
            <person name="Higgins H."/>
            <person name="Honan T."/>
            <person name="Horn A."/>
            <person name="Houde N."/>
            <person name="Hughes L."/>
            <person name="Hulme W."/>
            <person name="Husby E."/>
            <person name="Iliev I."/>
            <person name="Jaffe D."/>
            <person name="Jones C."/>
            <person name="Kamal M."/>
            <person name="Kamat A."/>
            <person name="Kamvysselis M."/>
            <person name="Karlsson E."/>
            <person name="Kells C."/>
            <person name="Kieu A."/>
            <person name="Kisner P."/>
            <person name="Kodira C."/>
            <person name="Kulbokas E."/>
            <person name="Labutti K."/>
            <person name="Lama D."/>
            <person name="Landers T."/>
            <person name="Leger J."/>
            <person name="Levine S."/>
            <person name="Lewis D."/>
            <person name="Lewis T."/>
            <person name="Lindblad-toh K."/>
            <person name="Liu X."/>
            <person name="Lokyitsang T."/>
            <person name="Lokyitsang Y."/>
            <person name="Lucien O."/>
            <person name="Lui A."/>
            <person name="Ma L.J."/>
            <person name="Mabbitt R."/>
            <person name="Macdonald J."/>
            <person name="Maclean C."/>
            <person name="Major J."/>
            <person name="Manning J."/>
            <person name="Marabella R."/>
            <person name="Maru K."/>
            <person name="Matthews C."/>
            <person name="Mauceli E."/>
            <person name="Mccarthy M."/>
            <person name="Mcdonough S."/>
            <person name="Mcghee T."/>
            <person name="Meldrim J."/>
            <person name="Meneus L."/>
            <person name="Mesirov J."/>
            <person name="Mihalev A."/>
            <person name="Mihova T."/>
            <person name="Mikkelsen T."/>
            <person name="Mlenga V."/>
            <person name="Moru K."/>
            <person name="Mozes J."/>
            <person name="Mulrain L."/>
            <person name="Munson G."/>
            <person name="Naylor J."/>
            <person name="Newes C."/>
            <person name="Nguyen C."/>
            <person name="Nguyen N."/>
            <person name="Nguyen T."/>
            <person name="Nicol R."/>
            <person name="Nielsen C."/>
            <person name="Nizzari M."/>
            <person name="Norbu C."/>
            <person name="Norbu N."/>
            <person name="O'donnell P."/>
            <person name="Okoawo O."/>
            <person name="O'leary S."/>
            <person name="Omotosho B."/>
            <person name="O'neill K."/>
            <person name="Osman S."/>
            <person name="Parker S."/>
            <person name="Perrin D."/>
            <person name="Phunkhang P."/>
            <person name="Piqani B."/>
            <person name="Purcell S."/>
            <person name="Rachupka T."/>
            <person name="Ramasamy U."/>
            <person name="Rameau R."/>
            <person name="Ray V."/>
            <person name="Raymond C."/>
            <person name="Retta R."/>
            <person name="Richardson S."/>
            <person name="Rise C."/>
            <person name="Rodriguez J."/>
            <person name="Rogers J."/>
            <person name="Rogov P."/>
            <person name="Rutman M."/>
            <person name="Schupbach R."/>
            <person name="Seaman C."/>
            <person name="Settipalli S."/>
            <person name="Sharpe T."/>
            <person name="Sheridan J."/>
            <person name="Sherpa N."/>
            <person name="Shi J."/>
            <person name="Smirnov S."/>
            <person name="Smith C."/>
            <person name="Sougnez C."/>
            <person name="Spencer B."/>
            <person name="Stalker J."/>
            <person name="Stange-thomann N."/>
            <person name="Stavropoulos S."/>
            <person name="Stetson K."/>
            <person name="Stone C."/>
            <person name="Stone S."/>
            <person name="Stubbs M."/>
            <person name="Talamas J."/>
            <person name="Tchuinga P."/>
            <person name="Tenzing P."/>
            <person name="Tesfaye S."/>
            <person name="Theodore J."/>
            <person name="Thoulutsang Y."/>
            <person name="Topham K."/>
            <person name="Towey S."/>
            <person name="Tsamla T."/>
            <person name="Tsomo N."/>
            <person name="Vallee D."/>
            <person name="Vassiliev H."/>
            <person name="Venkataraman V."/>
            <person name="Vinson J."/>
            <person name="Vo A."/>
            <person name="Wade C."/>
            <person name="Wang S."/>
            <person name="Wangchuk T."/>
            <person name="Wangdi T."/>
            <person name="Whittaker C."/>
            <person name="Wilkinson J."/>
            <person name="Wu Y."/>
            <person name="Wyman D."/>
            <person name="Yadav S."/>
            <person name="Yang S."/>
            <person name="Yang X."/>
            <person name="Yeager S."/>
            <person name="Yee E."/>
            <person name="Young G."/>
            <person name="Zainoun J."/>
            <person name="Zembeck L."/>
            <person name="Zimmer A."/>
            <person name="Zody M."/>
            <person name="Lander E."/>
        </authorList>
    </citation>
    <scope>NUCLEOTIDE SEQUENCE [LARGE SCALE GENOMIC DNA]</scope>
</reference>
<proteinExistence type="inferred from homology"/>
<name>H2Y6L5_CIOSA</name>
<comment type="catalytic activity">
    <reaction evidence="9">
        <text>L-seryl-[protein] + ATP = O-phospho-L-seryl-[protein] + ADP + H(+)</text>
        <dbReference type="Rhea" id="RHEA:17989"/>
        <dbReference type="Rhea" id="RHEA-COMP:9863"/>
        <dbReference type="Rhea" id="RHEA-COMP:11604"/>
        <dbReference type="ChEBI" id="CHEBI:15378"/>
        <dbReference type="ChEBI" id="CHEBI:29999"/>
        <dbReference type="ChEBI" id="CHEBI:30616"/>
        <dbReference type="ChEBI" id="CHEBI:83421"/>
        <dbReference type="ChEBI" id="CHEBI:456216"/>
        <dbReference type="EC" id="2.7.11.1"/>
    </reaction>
</comment>
<dbReference type="GO" id="GO:0035556">
    <property type="term" value="P:intracellular signal transduction"/>
    <property type="evidence" value="ECO:0007669"/>
    <property type="project" value="TreeGrafter"/>
</dbReference>
<dbReference type="PANTHER" id="PTHR24356">
    <property type="entry name" value="SERINE/THREONINE-PROTEIN KINASE"/>
    <property type="match status" value="1"/>
</dbReference>
<feature type="compositionally biased region" description="Pro residues" evidence="10">
    <location>
        <begin position="471"/>
        <end position="486"/>
    </location>
</feature>
<feature type="domain" description="PDZ" evidence="12">
    <location>
        <begin position="513"/>
        <end position="601"/>
    </location>
</feature>
<comment type="catalytic activity">
    <reaction evidence="8">
        <text>L-threonyl-[protein] + ATP = O-phospho-L-threonyl-[protein] + ADP + H(+)</text>
        <dbReference type="Rhea" id="RHEA:46608"/>
        <dbReference type="Rhea" id="RHEA-COMP:11060"/>
        <dbReference type="Rhea" id="RHEA-COMP:11605"/>
        <dbReference type="ChEBI" id="CHEBI:15378"/>
        <dbReference type="ChEBI" id="CHEBI:30013"/>
        <dbReference type="ChEBI" id="CHEBI:30616"/>
        <dbReference type="ChEBI" id="CHEBI:61977"/>
        <dbReference type="ChEBI" id="CHEBI:456216"/>
        <dbReference type="EC" id="2.7.11.1"/>
    </reaction>
</comment>
<dbReference type="SMART" id="SM00228">
    <property type="entry name" value="PDZ"/>
    <property type="match status" value="1"/>
</dbReference>
<keyword evidence="4" id="KW-0808">Transferase</keyword>
<dbReference type="Pfam" id="PF17820">
    <property type="entry name" value="PDZ_6"/>
    <property type="match status" value="1"/>
</dbReference>
<dbReference type="GO" id="GO:0004674">
    <property type="term" value="F:protein serine/threonine kinase activity"/>
    <property type="evidence" value="ECO:0007669"/>
    <property type="project" value="UniProtKB-KW"/>
</dbReference>
<dbReference type="InterPro" id="IPR037711">
    <property type="entry name" value="MAST"/>
</dbReference>
<dbReference type="GO" id="GO:0005524">
    <property type="term" value="F:ATP binding"/>
    <property type="evidence" value="ECO:0007669"/>
    <property type="project" value="UniProtKB-KW"/>
</dbReference>
<evidence type="ECO:0000256" key="9">
    <source>
        <dbReference type="ARBA" id="ARBA00048679"/>
    </source>
</evidence>
<dbReference type="HOGENOM" id="CLU_030080_0_0_1"/>
<dbReference type="AlphaFoldDB" id="H2Y6L5"/>
<feature type="compositionally biased region" description="Polar residues" evidence="10">
    <location>
        <begin position="400"/>
        <end position="421"/>
    </location>
</feature>
<dbReference type="SUPFAM" id="SSF56112">
    <property type="entry name" value="Protein kinase-like (PK-like)"/>
    <property type="match status" value="1"/>
</dbReference>
<dbReference type="InterPro" id="IPR000961">
    <property type="entry name" value="AGC-kinase_C"/>
</dbReference>
<organism evidence="14 15">
    <name type="scientific">Ciona savignyi</name>
    <name type="common">Pacific transparent sea squirt</name>
    <dbReference type="NCBI Taxonomy" id="51511"/>
    <lineage>
        <taxon>Eukaryota</taxon>
        <taxon>Metazoa</taxon>
        <taxon>Chordata</taxon>
        <taxon>Tunicata</taxon>
        <taxon>Ascidiacea</taxon>
        <taxon>Phlebobranchia</taxon>
        <taxon>Cionidae</taxon>
        <taxon>Ciona</taxon>
    </lineage>
</organism>
<feature type="compositionally biased region" description="Low complexity" evidence="10">
    <location>
        <begin position="487"/>
        <end position="505"/>
    </location>
</feature>
<dbReference type="EC" id="2.7.11.1" evidence="2"/>
<protein>
    <recommendedName>
        <fullName evidence="2">non-specific serine/threonine protein kinase</fullName>
        <ecNumber evidence="2">2.7.11.1</ecNumber>
    </recommendedName>
</protein>
<dbReference type="SUPFAM" id="SSF50156">
    <property type="entry name" value="PDZ domain-like"/>
    <property type="match status" value="1"/>
</dbReference>
<dbReference type="InterPro" id="IPR050236">
    <property type="entry name" value="Ser_Thr_kinase_AGC"/>
</dbReference>
<dbReference type="FunFam" id="3.30.200.20:FF:000012">
    <property type="entry name" value="microtubule-associated serine/threonine-protein kinase 2 isoform X1"/>
    <property type="match status" value="1"/>
</dbReference>
<evidence type="ECO:0000256" key="8">
    <source>
        <dbReference type="ARBA" id="ARBA00047899"/>
    </source>
</evidence>
<feature type="region of interest" description="Disordered" evidence="10">
    <location>
        <begin position="347"/>
        <end position="514"/>
    </location>
</feature>
<evidence type="ECO:0000256" key="6">
    <source>
        <dbReference type="ARBA" id="ARBA00022777"/>
    </source>
</evidence>
<dbReference type="FunFam" id="1.10.510.10:FF:000012">
    <property type="entry name" value="microtubule-associated serine/threonine-protein kinase 2 isoform X1"/>
    <property type="match status" value="1"/>
</dbReference>
<evidence type="ECO:0000259" key="11">
    <source>
        <dbReference type="PROSITE" id="PS50011"/>
    </source>
</evidence>
<reference evidence="14" key="2">
    <citation type="submission" date="2025-08" db="UniProtKB">
        <authorList>
            <consortium name="Ensembl"/>
        </authorList>
    </citation>
    <scope>IDENTIFICATION</scope>
</reference>
<dbReference type="SMART" id="SM00220">
    <property type="entry name" value="S_TKc"/>
    <property type="match status" value="1"/>
</dbReference>
<dbReference type="InterPro" id="IPR001478">
    <property type="entry name" value="PDZ"/>
</dbReference>
<dbReference type="PROSITE" id="PS00108">
    <property type="entry name" value="PROTEIN_KINASE_ST"/>
    <property type="match status" value="1"/>
</dbReference>
<feature type="compositionally biased region" description="Basic and acidic residues" evidence="10">
    <location>
        <begin position="349"/>
        <end position="361"/>
    </location>
</feature>
<feature type="compositionally biased region" description="Pro residues" evidence="10">
    <location>
        <begin position="443"/>
        <end position="458"/>
    </location>
</feature>
<dbReference type="CDD" id="cd05609">
    <property type="entry name" value="STKc_MAST"/>
    <property type="match status" value="1"/>
</dbReference>
<evidence type="ECO:0000256" key="1">
    <source>
        <dbReference type="ARBA" id="ARBA00009903"/>
    </source>
</evidence>
<evidence type="ECO:0000313" key="15">
    <source>
        <dbReference type="Proteomes" id="UP000007875"/>
    </source>
</evidence>
<evidence type="ECO:0000256" key="7">
    <source>
        <dbReference type="ARBA" id="ARBA00022840"/>
    </source>
</evidence>
<dbReference type="FunFam" id="2.30.42.10:FF:000008">
    <property type="entry name" value="microtubule-associated serine/threonine-protein kinase 4 isoform X2"/>
    <property type="match status" value="1"/>
</dbReference>
<evidence type="ECO:0000256" key="2">
    <source>
        <dbReference type="ARBA" id="ARBA00012513"/>
    </source>
</evidence>
<reference evidence="14" key="3">
    <citation type="submission" date="2025-09" db="UniProtKB">
        <authorList>
            <consortium name="Ensembl"/>
        </authorList>
    </citation>
    <scope>IDENTIFICATION</scope>
</reference>